<feature type="transmembrane region" description="Helical" evidence="1">
    <location>
        <begin position="6"/>
        <end position="26"/>
    </location>
</feature>
<feature type="transmembrane region" description="Helical" evidence="1">
    <location>
        <begin position="153"/>
        <end position="173"/>
    </location>
</feature>
<name>B1J9E7_PSEPW</name>
<keyword evidence="1" id="KW-1133">Transmembrane helix</keyword>
<feature type="transmembrane region" description="Helical" evidence="1">
    <location>
        <begin position="33"/>
        <end position="53"/>
    </location>
</feature>
<reference evidence="2" key="1">
    <citation type="submission" date="2008-02" db="EMBL/GenBank/DDBJ databases">
        <title>Complete sequence of Psuedomonas putida W619.</title>
        <authorList>
            <consortium name="US DOE Joint Genome Institute"/>
            <person name="Copeland A."/>
            <person name="Lucas S."/>
            <person name="Lapidus A."/>
            <person name="Barry K."/>
            <person name="Detter J.C."/>
            <person name="Glavina del Rio T."/>
            <person name="Dalin E."/>
            <person name="Tice H."/>
            <person name="Pitluck S."/>
            <person name="Chain P."/>
            <person name="Malfatti S."/>
            <person name="Shin M."/>
            <person name="Vergez L."/>
            <person name="Schmutz J."/>
            <person name="Larimer F."/>
            <person name="Land M."/>
            <person name="Hauser L."/>
            <person name="Kyrpides N."/>
            <person name="Kim E."/>
            <person name="Taghavi S."/>
            <person name="Vangronsveld D."/>
            <person name="van der Lelie D."/>
            <person name="Richardson P."/>
        </authorList>
    </citation>
    <scope>NUCLEOTIDE SEQUENCE</scope>
    <source>
        <strain evidence="2">W619</strain>
    </source>
</reference>
<dbReference type="HOGENOM" id="CLU_082723_0_0_6"/>
<dbReference type="EMBL" id="CP000949">
    <property type="protein sequence ID" value="ACA73353.1"/>
    <property type="molecule type" value="Genomic_DNA"/>
</dbReference>
<keyword evidence="1" id="KW-0812">Transmembrane</keyword>
<dbReference type="eggNOG" id="ENOG502ZAKB">
    <property type="taxonomic scope" value="Bacteria"/>
</dbReference>
<accession>B1J9E7</accession>
<feature type="transmembrane region" description="Helical" evidence="1">
    <location>
        <begin position="236"/>
        <end position="255"/>
    </location>
</feature>
<organism evidence="2">
    <name type="scientific">Pseudomonas putida (strain W619)</name>
    <dbReference type="NCBI Taxonomy" id="390235"/>
    <lineage>
        <taxon>Bacteria</taxon>
        <taxon>Pseudomonadati</taxon>
        <taxon>Pseudomonadota</taxon>
        <taxon>Gammaproteobacteria</taxon>
        <taxon>Pseudomonadales</taxon>
        <taxon>Pseudomonadaceae</taxon>
        <taxon>Pseudomonas</taxon>
    </lineage>
</organism>
<sequence length="258" mass="26779">MLPSMTAFYLKFLITPTLMLAISLAARRWGTQIGGLLSGLPVTSALVMLFLSLEQGPGFALQAVPGALAGLAAVQATYLFYYLVTRRVSAFIGCITGVAVYAATAFVMSRLGMVAVSVCVTLLLLTLIIILTSNNAQAGAAKVVPLPRWVIPMRMLTATLLLVAITASAQWLGPVASGLLAPIPVIAWPLAVFAHVQGGHQELGAIVRGNAIGAVGVLGFYLAVKISIEPLGTVPSITGAVVLAVVATFVLARMLGNR</sequence>
<evidence type="ECO:0008006" key="3">
    <source>
        <dbReference type="Google" id="ProtNLM"/>
    </source>
</evidence>
<protein>
    <recommendedName>
        <fullName evidence="3">Permease of the major facilitator superfamily</fullName>
    </recommendedName>
</protein>
<dbReference type="AlphaFoldDB" id="B1J9E7"/>
<gene>
    <name evidence="2" type="ordered locus">PputW619_2861</name>
</gene>
<keyword evidence="1" id="KW-0472">Membrane</keyword>
<feature type="transmembrane region" description="Helical" evidence="1">
    <location>
        <begin position="88"/>
        <end position="108"/>
    </location>
</feature>
<dbReference type="KEGG" id="ppw:PputW619_2861"/>
<feature type="transmembrane region" description="Helical" evidence="1">
    <location>
        <begin position="59"/>
        <end position="81"/>
    </location>
</feature>
<dbReference type="STRING" id="390235.PputW619_2861"/>
<feature type="transmembrane region" description="Helical" evidence="1">
    <location>
        <begin position="114"/>
        <end position="132"/>
    </location>
</feature>
<evidence type="ECO:0000256" key="1">
    <source>
        <dbReference type="SAM" id="Phobius"/>
    </source>
</evidence>
<feature type="transmembrane region" description="Helical" evidence="1">
    <location>
        <begin position="179"/>
        <end position="196"/>
    </location>
</feature>
<evidence type="ECO:0000313" key="2">
    <source>
        <dbReference type="EMBL" id="ACA73353.1"/>
    </source>
</evidence>
<feature type="transmembrane region" description="Helical" evidence="1">
    <location>
        <begin position="203"/>
        <end position="224"/>
    </location>
</feature>
<proteinExistence type="predicted"/>